<feature type="transmembrane region" description="Helical" evidence="7">
    <location>
        <begin position="179"/>
        <end position="212"/>
    </location>
</feature>
<keyword evidence="4 7" id="KW-0812">Transmembrane</keyword>
<feature type="transmembrane region" description="Helical" evidence="7">
    <location>
        <begin position="224"/>
        <end position="247"/>
    </location>
</feature>
<dbReference type="InterPro" id="IPR000045">
    <property type="entry name" value="Prepilin_IV_endopep_pep"/>
</dbReference>
<evidence type="ECO:0000256" key="4">
    <source>
        <dbReference type="ARBA" id="ARBA00022692"/>
    </source>
</evidence>
<keyword evidence="10" id="KW-0378">Hydrolase</keyword>
<feature type="transmembrane region" description="Helical" evidence="7">
    <location>
        <begin position="123"/>
        <end position="141"/>
    </location>
</feature>
<feature type="transmembrane region" description="Helical" evidence="7">
    <location>
        <begin position="6"/>
        <end position="27"/>
    </location>
</feature>
<comment type="similarity">
    <text evidence="2">Belongs to the peptidase A24 family.</text>
</comment>
<dbReference type="EC" id="3.4.23.43" evidence="10"/>
<dbReference type="Pfam" id="PF06750">
    <property type="entry name" value="A24_N_bact"/>
    <property type="match status" value="1"/>
</dbReference>
<reference evidence="10 11" key="1">
    <citation type="submission" date="2021-03" db="EMBL/GenBank/DDBJ databases">
        <title>Genomic Encyclopedia of Type Strains, Phase IV (KMG-IV): sequencing the most valuable type-strain genomes for metagenomic binning, comparative biology and taxonomic classification.</title>
        <authorList>
            <person name="Goeker M."/>
        </authorList>
    </citation>
    <scope>NUCLEOTIDE SEQUENCE [LARGE SCALE GENOMIC DNA]</scope>
    <source>
        <strain evidence="10 11">DSM 21085</strain>
    </source>
</reference>
<evidence type="ECO:0000256" key="3">
    <source>
        <dbReference type="ARBA" id="ARBA00022475"/>
    </source>
</evidence>
<evidence type="ECO:0000256" key="1">
    <source>
        <dbReference type="ARBA" id="ARBA00004651"/>
    </source>
</evidence>
<dbReference type="GO" id="GO:0032259">
    <property type="term" value="P:methylation"/>
    <property type="evidence" value="ECO:0007669"/>
    <property type="project" value="UniProtKB-KW"/>
</dbReference>
<protein>
    <submittedName>
        <fullName evidence="10">Leader peptidase (Prepilin peptidase)/N-methyltransferase</fullName>
        <ecNumber evidence="10">2.1.1.-</ecNumber>
        <ecNumber evidence="10">3.4.23.43</ecNumber>
    </submittedName>
</protein>
<comment type="subcellular location">
    <subcellularLocation>
        <location evidence="1">Cell membrane</location>
        <topology evidence="1">Multi-pass membrane protein</topology>
    </subcellularLocation>
</comment>
<evidence type="ECO:0000313" key="10">
    <source>
        <dbReference type="EMBL" id="MBP1947784.1"/>
    </source>
</evidence>
<evidence type="ECO:0000256" key="7">
    <source>
        <dbReference type="SAM" id="Phobius"/>
    </source>
</evidence>
<dbReference type="EMBL" id="JAGGKK010000002">
    <property type="protein sequence ID" value="MBP1947784.1"/>
    <property type="molecule type" value="Genomic_DNA"/>
</dbReference>
<keyword evidence="11" id="KW-1185">Reference proteome</keyword>
<dbReference type="GO" id="GO:0004190">
    <property type="term" value="F:aspartic-type endopeptidase activity"/>
    <property type="evidence" value="ECO:0007669"/>
    <property type="project" value="UniProtKB-EC"/>
</dbReference>
<evidence type="ECO:0000256" key="5">
    <source>
        <dbReference type="ARBA" id="ARBA00022989"/>
    </source>
</evidence>
<feature type="domain" description="Prepilin type IV endopeptidase peptidase" evidence="8">
    <location>
        <begin position="104"/>
        <end position="207"/>
    </location>
</feature>
<keyword evidence="6 7" id="KW-0472">Membrane</keyword>
<comment type="caution">
    <text evidence="10">The sequence shown here is derived from an EMBL/GenBank/DDBJ whole genome shotgun (WGS) entry which is preliminary data.</text>
</comment>
<feature type="domain" description="Prepilin peptidase A24 N-terminal" evidence="9">
    <location>
        <begin position="11"/>
        <end position="91"/>
    </location>
</feature>
<evidence type="ECO:0000259" key="9">
    <source>
        <dbReference type="Pfam" id="PF06750"/>
    </source>
</evidence>
<dbReference type="Proteomes" id="UP001519328">
    <property type="component" value="Unassembled WGS sequence"/>
</dbReference>
<dbReference type="InterPro" id="IPR010627">
    <property type="entry name" value="Prepilin_pept_A24_N"/>
</dbReference>
<gene>
    <name evidence="10" type="ORF">J2Z82_000710</name>
</gene>
<accession>A0ABS4HA48</accession>
<name>A0ABS4HA48_9BACI</name>
<feature type="transmembrane region" description="Helical" evidence="7">
    <location>
        <begin position="147"/>
        <end position="167"/>
    </location>
</feature>
<keyword evidence="3" id="KW-1003">Cell membrane</keyword>
<dbReference type="PANTHER" id="PTHR30487:SF0">
    <property type="entry name" value="PREPILIN LEADER PEPTIDASE_N-METHYLTRANSFERASE-RELATED"/>
    <property type="match status" value="1"/>
</dbReference>
<dbReference type="RefSeq" id="WP_209479387.1">
    <property type="nucleotide sequence ID" value="NZ_JAGGKK010000002.1"/>
</dbReference>
<sequence length="251" mass="28365">MDILLILFFFLLGLIFGSFFNVVGLRLPENIPFANDRSICPHCKRQLSWYENIPFISFVIQGAKCRHCKKMISFMYPVIELSTGILFALSYSLIGLNLEIITALLLVSMLMIILVSDITYMLIPNRVLLFFMPFFIIIRIIQPLDPWWLSILGGIIGITLIALIIIVSRGGMGAGDMKLFGILGIVLGVDKVLLAFFLSCMIGAIIGMMLLLFSVIERKQPVPFGPYIVAATLITYFYGELLLNWYFNLFL</sequence>
<feature type="transmembrane region" description="Helical" evidence="7">
    <location>
        <begin position="100"/>
        <end position="116"/>
    </location>
</feature>
<dbReference type="GO" id="GO:0008168">
    <property type="term" value="F:methyltransferase activity"/>
    <property type="evidence" value="ECO:0007669"/>
    <property type="project" value="UniProtKB-KW"/>
</dbReference>
<keyword evidence="10" id="KW-0808">Transferase</keyword>
<proteinExistence type="inferred from homology"/>
<evidence type="ECO:0000256" key="6">
    <source>
        <dbReference type="ARBA" id="ARBA00023136"/>
    </source>
</evidence>
<evidence type="ECO:0000259" key="8">
    <source>
        <dbReference type="Pfam" id="PF01478"/>
    </source>
</evidence>
<feature type="transmembrane region" description="Helical" evidence="7">
    <location>
        <begin position="74"/>
        <end position="94"/>
    </location>
</feature>
<dbReference type="PANTHER" id="PTHR30487">
    <property type="entry name" value="TYPE 4 PREPILIN-LIKE PROTEINS LEADER PEPTIDE-PROCESSING ENZYME"/>
    <property type="match status" value="1"/>
</dbReference>
<dbReference type="Pfam" id="PF01478">
    <property type="entry name" value="Peptidase_A24"/>
    <property type="match status" value="1"/>
</dbReference>
<organism evidence="10 11">
    <name type="scientific">Virgibacillus litoralis</name>
    <dbReference type="NCBI Taxonomy" id="578221"/>
    <lineage>
        <taxon>Bacteria</taxon>
        <taxon>Bacillati</taxon>
        <taxon>Bacillota</taxon>
        <taxon>Bacilli</taxon>
        <taxon>Bacillales</taxon>
        <taxon>Bacillaceae</taxon>
        <taxon>Virgibacillus</taxon>
    </lineage>
</organism>
<keyword evidence="5 7" id="KW-1133">Transmembrane helix</keyword>
<evidence type="ECO:0000256" key="2">
    <source>
        <dbReference type="ARBA" id="ARBA00005801"/>
    </source>
</evidence>
<evidence type="ECO:0000313" key="11">
    <source>
        <dbReference type="Proteomes" id="UP001519328"/>
    </source>
</evidence>
<dbReference type="Gene3D" id="1.20.120.1220">
    <property type="match status" value="1"/>
</dbReference>
<dbReference type="EC" id="2.1.1.-" evidence="10"/>
<dbReference type="InterPro" id="IPR050882">
    <property type="entry name" value="Prepilin_peptidase/N-MTase"/>
</dbReference>
<keyword evidence="10" id="KW-0489">Methyltransferase</keyword>